<dbReference type="SUPFAM" id="SSF143100">
    <property type="entry name" value="TTHA1013/TTHA0281-like"/>
    <property type="match status" value="1"/>
</dbReference>
<evidence type="ECO:0000313" key="2">
    <source>
        <dbReference type="Proteomes" id="UP000229569"/>
    </source>
</evidence>
<dbReference type="PANTHER" id="PTHR34504">
    <property type="entry name" value="ANTITOXIN HICB"/>
    <property type="match status" value="1"/>
</dbReference>
<proteinExistence type="predicted"/>
<gene>
    <name evidence="1" type="ORF">CO134_01610</name>
</gene>
<reference evidence="2" key="1">
    <citation type="submission" date="2017-09" db="EMBL/GenBank/DDBJ databases">
        <title>Depth-based differentiation of microbial function through sediment-hosted aquifers and enrichment of novel symbionts in the deep terrestrial subsurface.</title>
        <authorList>
            <person name="Probst A.J."/>
            <person name="Ladd B."/>
            <person name="Jarett J.K."/>
            <person name="Geller-Mcgrath D.E."/>
            <person name="Sieber C.M.K."/>
            <person name="Emerson J.B."/>
            <person name="Anantharaman K."/>
            <person name="Thomas B.C."/>
            <person name="Malmstrom R."/>
            <person name="Stieglmeier M."/>
            <person name="Klingl A."/>
            <person name="Woyke T."/>
            <person name="Ryan C.M."/>
            <person name="Banfield J.F."/>
        </authorList>
    </citation>
    <scope>NUCLEOTIDE SEQUENCE [LARGE SCALE GENOMIC DNA]</scope>
</reference>
<name>A0A2M7Z9B4_9BACT</name>
<dbReference type="Gene3D" id="3.30.160.250">
    <property type="match status" value="1"/>
</dbReference>
<dbReference type="InterPro" id="IPR051404">
    <property type="entry name" value="TA_system_antitoxin"/>
</dbReference>
<dbReference type="PANTHER" id="PTHR34504:SF2">
    <property type="entry name" value="UPF0150 PROTEIN SSL0259"/>
    <property type="match status" value="1"/>
</dbReference>
<sequence length="72" mass="8108">MTYRFTAVINKEGKWYVSRCLELGVVSQGETIEKAQENLKEAVGLFLEDRPKAKKVGLMATPLVTTLELEHV</sequence>
<organism evidence="1 2">
    <name type="scientific">Candidatus Kuenenbacteria bacterium CG_4_9_14_3_um_filter_39_14</name>
    <dbReference type="NCBI Taxonomy" id="1974616"/>
    <lineage>
        <taxon>Bacteria</taxon>
        <taxon>Candidatus Kueneniibacteriota</taxon>
    </lineage>
</organism>
<comment type="caution">
    <text evidence="1">The sequence shown here is derived from an EMBL/GenBank/DDBJ whole genome shotgun (WGS) entry which is preliminary data.</text>
</comment>
<dbReference type="EMBL" id="PFVG01000041">
    <property type="protein sequence ID" value="PJA92154.1"/>
    <property type="molecule type" value="Genomic_DNA"/>
</dbReference>
<dbReference type="AlphaFoldDB" id="A0A2M7Z9B4"/>
<evidence type="ECO:0000313" key="1">
    <source>
        <dbReference type="EMBL" id="PJA92154.1"/>
    </source>
</evidence>
<dbReference type="InterPro" id="IPR035069">
    <property type="entry name" value="TTHA1013/TTHA0281-like"/>
</dbReference>
<dbReference type="Proteomes" id="UP000229569">
    <property type="component" value="Unassembled WGS sequence"/>
</dbReference>
<accession>A0A2M7Z9B4</accession>
<protein>
    <submittedName>
        <fullName evidence="1">Type II toxin-antitoxin system HicB family antitoxin</fullName>
    </submittedName>
</protein>